<dbReference type="AlphaFoldDB" id="G4TS40"/>
<dbReference type="OrthoDB" id="3170875at2759"/>
<name>G4TS40_SERID</name>
<comment type="caution">
    <text evidence="3">The sequence shown here is derived from an EMBL/GenBank/DDBJ whole genome shotgun (WGS) entry which is preliminary data.</text>
</comment>
<evidence type="ECO:0000256" key="1">
    <source>
        <dbReference type="SAM" id="Coils"/>
    </source>
</evidence>
<dbReference type="InParanoid" id="G4TS40"/>
<sequence>MGRTTGIPSRKLYAVLVRQDATRKHQEALKAEIEPQVQALLKLREERRAERDKQEERYRRRASARQSGGTPKSEVAAVRREQLLLQRRDRLRRENQDLERQLAEQRRD</sequence>
<keyword evidence="1" id="KW-0175">Coiled coil</keyword>
<feature type="coiled-coil region" evidence="1">
    <location>
        <begin position="81"/>
        <end position="108"/>
    </location>
</feature>
<accession>G4TS40</accession>
<evidence type="ECO:0000313" key="3">
    <source>
        <dbReference type="EMBL" id="CCA74133.1"/>
    </source>
</evidence>
<feature type="compositionally biased region" description="Basic and acidic residues" evidence="2">
    <location>
        <begin position="44"/>
        <end position="58"/>
    </location>
</feature>
<evidence type="ECO:0000313" key="4">
    <source>
        <dbReference type="Proteomes" id="UP000007148"/>
    </source>
</evidence>
<dbReference type="EMBL" id="CAFZ01000282">
    <property type="protein sequence ID" value="CCA74133.1"/>
    <property type="molecule type" value="Genomic_DNA"/>
</dbReference>
<reference evidence="3 4" key="1">
    <citation type="journal article" date="2011" name="PLoS Pathog.">
        <title>Endophytic Life Strategies Decoded by Genome and Transcriptome Analyses of the Mutualistic Root Symbiont Piriformospora indica.</title>
        <authorList>
            <person name="Zuccaro A."/>
            <person name="Lahrmann U."/>
            <person name="Guldener U."/>
            <person name="Langen G."/>
            <person name="Pfiffi S."/>
            <person name="Biedenkopf D."/>
            <person name="Wong P."/>
            <person name="Samans B."/>
            <person name="Grimm C."/>
            <person name="Basiewicz M."/>
            <person name="Murat C."/>
            <person name="Martin F."/>
            <person name="Kogel K.H."/>
        </authorList>
    </citation>
    <scope>NUCLEOTIDE SEQUENCE [LARGE SCALE GENOMIC DNA]</scope>
    <source>
        <strain evidence="3 4">DSM 11827</strain>
    </source>
</reference>
<feature type="region of interest" description="Disordered" evidence="2">
    <location>
        <begin position="44"/>
        <end position="78"/>
    </location>
</feature>
<gene>
    <name evidence="3" type="ORF">PIIN_08087</name>
</gene>
<evidence type="ECO:0008006" key="5">
    <source>
        <dbReference type="Google" id="ProtNLM"/>
    </source>
</evidence>
<proteinExistence type="predicted"/>
<organism evidence="3 4">
    <name type="scientific">Serendipita indica (strain DSM 11827)</name>
    <name type="common">Root endophyte fungus</name>
    <name type="synonym">Piriformospora indica</name>
    <dbReference type="NCBI Taxonomy" id="1109443"/>
    <lineage>
        <taxon>Eukaryota</taxon>
        <taxon>Fungi</taxon>
        <taxon>Dikarya</taxon>
        <taxon>Basidiomycota</taxon>
        <taxon>Agaricomycotina</taxon>
        <taxon>Agaricomycetes</taxon>
        <taxon>Sebacinales</taxon>
        <taxon>Serendipitaceae</taxon>
        <taxon>Serendipita</taxon>
    </lineage>
</organism>
<dbReference type="HOGENOM" id="CLU_2197964_0_0_1"/>
<dbReference type="Proteomes" id="UP000007148">
    <property type="component" value="Unassembled WGS sequence"/>
</dbReference>
<keyword evidence="4" id="KW-1185">Reference proteome</keyword>
<protein>
    <recommendedName>
        <fullName evidence="5">Pinin/SDK/MemA protein domain-containing protein</fullName>
    </recommendedName>
</protein>
<evidence type="ECO:0000256" key="2">
    <source>
        <dbReference type="SAM" id="MobiDB-lite"/>
    </source>
</evidence>